<feature type="transmembrane region" description="Helical" evidence="1">
    <location>
        <begin position="40"/>
        <end position="62"/>
    </location>
</feature>
<sequence length="221" mass="26223">MFTKNNLNSLIKIGYGCSTLIGSLLLILVLISIFSDSLNFNFKLLYLIIPMIIYMVYLKVIVEKYYIKLVNKEISSWQEISLKIDKVITTEVLKKVFNYYGMGANVYEYYITFFNEELAKHITISSIGYKPTYDIISNWKNRKITVFMNTENIHKKYNYNEKKKISNVKIFRFVRDRHNLETTYTQSVHEFVANKRQLEGLLIIFAPLFISFFFIYLIIQL</sequence>
<accession>A0A1H7Q5X4</accession>
<evidence type="ECO:0000313" key="2">
    <source>
        <dbReference type="EMBL" id="SEL43382.1"/>
    </source>
</evidence>
<dbReference type="STRING" id="1038014.SAMN04487910_2443"/>
<evidence type="ECO:0000256" key="1">
    <source>
        <dbReference type="SAM" id="Phobius"/>
    </source>
</evidence>
<feature type="transmembrane region" description="Helical" evidence="1">
    <location>
        <begin position="200"/>
        <end position="219"/>
    </location>
</feature>
<reference evidence="2 3" key="1">
    <citation type="submission" date="2016-10" db="EMBL/GenBank/DDBJ databases">
        <authorList>
            <person name="de Groot N.N."/>
        </authorList>
    </citation>
    <scope>NUCLEOTIDE SEQUENCE [LARGE SCALE GENOMIC DNA]</scope>
    <source>
        <strain evidence="2 3">DSM 25232</strain>
    </source>
</reference>
<protein>
    <submittedName>
        <fullName evidence="2">Uncharacterized protein</fullName>
    </submittedName>
</protein>
<keyword evidence="1" id="KW-0812">Transmembrane</keyword>
<organism evidence="2 3">
    <name type="scientific">Aquimarina amphilecti</name>
    <dbReference type="NCBI Taxonomy" id="1038014"/>
    <lineage>
        <taxon>Bacteria</taxon>
        <taxon>Pseudomonadati</taxon>
        <taxon>Bacteroidota</taxon>
        <taxon>Flavobacteriia</taxon>
        <taxon>Flavobacteriales</taxon>
        <taxon>Flavobacteriaceae</taxon>
        <taxon>Aquimarina</taxon>
    </lineage>
</organism>
<proteinExistence type="predicted"/>
<dbReference type="EMBL" id="FOAB01000004">
    <property type="protein sequence ID" value="SEL43382.1"/>
    <property type="molecule type" value="Genomic_DNA"/>
</dbReference>
<keyword evidence="1" id="KW-1133">Transmembrane helix</keyword>
<keyword evidence="1" id="KW-0472">Membrane</keyword>
<feature type="transmembrane region" description="Helical" evidence="1">
    <location>
        <begin position="12"/>
        <end position="34"/>
    </location>
</feature>
<gene>
    <name evidence="2" type="ORF">SAMN04487910_2443</name>
</gene>
<evidence type="ECO:0000313" key="3">
    <source>
        <dbReference type="Proteomes" id="UP000198521"/>
    </source>
</evidence>
<dbReference type="AlphaFoldDB" id="A0A1H7Q5X4"/>
<keyword evidence="3" id="KW-1185">Reference proteome</keyword>
<name>A0A1H7Q5X4_AQUAM</name>
<dbReference type="Proteomes" id="UP000198521">
    <property type="component" value="Unassembled WGS sequence"/>
</dbReference>